<dbReference type="GO" id="GO:0016020">
    <property type="term" value="C:membrane"/>
    <property type="evidence" value="ECO:0007669"/>
    <property type="project" value="UniProtKB-SubCell"/>
</dbReference>
<evidence type="ECO:0000256" key="1">
    <source>
        <dbReference type="ARBA" id="ARBA00004141"/>
    </source>
</evidence>
<sequence length="352" mass="39527">MSTPTPTTSSPSSTTISASPTATGFVLYKYHLNRPLACVSIALFGLWTLIVTVEVLWKYIRTIKLFKSSPSYVQHRKQIQKTLASVCFGIYIPLILGGLLEVGGYISRLSSASDRLALSPFIAQSVLILVAPGMMSATVYMLFHKMIEFLNCPENSGVGVFIKDTLMVKIFVSGDVISFFLQAAGGGIMSQKDTLHTGEVIIIVGLFVQLVSFGIFIFVQLNFTLRYKKFSENYFYLQVDNKWKYLNYSLYSASIFILIRSVVRVAEFIQGFNGVISSHEYFLYIFDALAMFLTMVSLSLSFFFIDVGEMYYNHFTITYPEKHGNGDALEETESRNSFAPSVEIPEWKDQTA</sequence>
<evidence type="ECO:0000256" key="3">
    <source>
        <dbReference type="ARBA" id="ARBA00022692"/>
    </source>
</evidence>
<feature type="transmembrane region" description="Helical" evidence="7">
    <location>
        <begin position="283"/>
        <end position="305"/>
    </location>
</feature>
<evidence type="ECO:0000256" key="5">
    <source>
        <dbReference type="ARBA" id="ARBA00023136"/>
    </source>
</evidence>
<name>A0A1E5RN46_9ASCO</name>
<evidence type="ECO:0000256" key="4">
    <source>
        <dbReference type="ARBA" id="ARBA00022989"/>
    </source>
</evidence>
<comment type="similarity">
    <text evidence="2">Belongs to the lipid-translocating exporter (LTE) (TC 9.A.26.1) family.</text>
</comment>
<evidence type="ECO:0000313" key="8">
    <source>
        <dbReference type="EMBL" id="OEJ88302.1"/>
    </source>
</evidence>
<keyword evidence="9" id="KW-1185">Reference proteome</keyword>
<evidence type="ECO:0000256" key="2">
    <source>
        <dbReference type="ARBA" id="ARBA00009969"/>
    </source>
</evidence>
<feature type="transmembrane region" description="Helical" evidence="7">
    <location>
        <begin position="200"/>
        <end position="225"/>
    </location>
</feature>
<dbReference type="OrthoDB" id="3358017at2759"/>
<dbReference type="PANTHER" id="PTHR31465">
    <property type="entry name" value="PROTEIN RTA1-RELATED"/>
    <property type="match status" value="1"/>
</dbReference>
<proteinExistence type="inferred from homology"/>
<feature type="transmembrane region" description="Helical" evidence="7">
    <location>
        <begin position="245"/>
        <end position="263"/>
    </location>
</feature>
<dbReference type="FunCoup" id="A0A1E5RN46">
    <property type="interactions" value="45"/>
</dbReference>
<accession>A0A1E5RN46</accession>
<dbReference type="InterPro" id="IPR007568">
    <property type="entry name" value="RTA1"/>
</dbReference>
<protein>
    <submittedName>
        <fullName evidence="8">Protoporphyrin uptake protein 1</fullName>
    </submittedName>
</protein>
<evidence type="ECO:0000256" key="7">
    <source>
        <dbReference type="SAM" id="Phobius"/>
    </source>
</evidence>
<dbReference type="Pfam" id="PF04479">
    <property type="entry name" value="RTA1"/>
    <property type="match status" value="1"/>
</dbReference>
<feature type="transmembrane region" description="Helical" evidence="7">
    <location>
        <begin position="83"/>
        <end position="106"/>
    </location>
</feature>
<comment type="caution">
    <text evidence="8">The sequence shown here is derived from an EMBL/GenBank/DDBJ whole genome shotgun (WGS) entry which is preliminary data.</text>
</comment>
<keyword evidence="3 7" id="KW-0812">Transmembrane</keyword>
<dbReference type="InParanoid" id="A0A1E5RN46"/>
<gene>
    <name evidence="8" type="ORF">AWRI3579_g899</name>
</gene>
<feature type="transmembrane region" description="Helical" evidence="7">
    <location>
        <begin position="121"/>
        <end position="143"/>
    </location>
</feature>
<keyword evidence="4 7" id="KW-1133">Transmembrane helix</keyword>
<dbReference type="PANTHER" id="PTHR31465:SF1">
    <property type="entry name" value="PROTEIN RTA1-RELATED"/>
    <property type="match status" value="1"/>
</dbReference>
<keyword evidence="5 7" id="KW-0472">Membrane</keyword>
<evidence type="ECO:0000256" key="6">
    <source>
        <dbReference type="SAM" id="MobiDB-lite"/>
    </source>
</evidence>
<dbReference type="Proteomes" id="UP000095728">
    <property type="component" value="Unassembled WGS sequence"/>
</dbReference>
<feature type="transmembrane region" description="Helical" evidence="7">
    <location>
        <begin position="34"/>
        <end position="57"/>
    </location>
</feature>
<feature type="region of interest" description="Disordered" evidence="6">
    <location>
        <begin position="326"/>
        <end position="352"/>
    </location>
</feature>
<reference evidence="9" key="1">
    <citation type="journal article" date="2016" name="Genome Announc.">
        <title>Genome sequences of three species of Hanseniaspora isolated from spontaneous wine fermentations.</title>
        <authorList>
            <person name="Sternes P.R."/>
            <person name="Lee D."/>
            <person name="Kutyna D.R."/>
            <person name="Borneman A.R."/>
        </authorList>
    </citation>
    <scope>NUCLEOTIDE SEQUENCE [LARGE SCALE GENOMIC DNA]</scope>
    <source>
        <strain evidence="9">AWRI3579</strain>
    </source>
</reference>
<dbReference type="STRING" id="56408.A0A1E5RN46"/>
<dbReference type="EMBL" id="LPNM01000005">
    <property type="protein sequence ID" value="OEJ88302.1"/>
    <property type="molecule type" value="Genomic_DNA"/>
</dbReference>
<organism evidence="8 9">
    <name type="scientific">Hanseniaspora osmophila</name>
    <dbReference type="NCBI Taxonomy" id="56408"/>
    <lineage>
        <taxon>Eukaryota</taxon>
        <taxon>Fungi</taxon>
        <taxon>Dikarya</taxon>
        <taxon>Ascomycota</taxon>
        <taxon>Saccharomycotina</taxon>
        <taxon>Saccharomycetes</taxon>
        <taxon>Saccharomycodales</taxon>
        <taxon>Saccharomycodaceae</taxon>
        <taxon>Hanseniaspora</taxon>
    </lineage>
</organism>
<comment type="subcellular location">
    <subcellularLocation>
        <location evidence="1">Membrane</location>
        <topology evidence="1">Multi-pass membrane protein</topology>
    </subcellularLocation>
</comment>
<dbReference type="AlphaFoldDB" id="A0A1E5RN46"/>
<evidence type="ECO:0000313" key="9">
    <source>
        <dbReference type="Proteomes" id="UP000095728"/>
    </source>
</evidence>
<feature type="transmembrane region" description="Helical" evidence="7">
    <location>
        <begin position="166"/>
        <end position="188"/>
    </location>
</feature>